<keyword evidence="2" id="KW-1185">Reference proteome</keyword>
<proteinExistence type="predicted"/>
<sequence length="58" mass="6351">MSKFCGSTDYVSVACGLCHVVCGFDDPSQLSSRLELEVLNMRCGDKIRKLEIGPRGQT</sequence>
<dbReference type="GeneID" id="6085123"/>
<dbReference type="EMBL" id="DS547157">
    <property type="protein sequence ID" value="EDQ99873.1"/>
    <property type="molecule type" value="Genomic_DNA"/>
</dbReference>
<evidence type="ECO:0000313" key="2">
    <source>
        <dbReference type="Proteomes" id="UP000001194"/>
    </source>
</evidence>
<reference evidence="1 2" key="1">
    <citation type="journal article" date="2008" name="Nature">
        <title>The genome of Laccaria bicolor provides insights into mycorrhizal symbiosis.</title>
        <authorList>
            <person name="Martin F."/>
            <person name="Aerts A."/>
            <person name="Ahren D."/>
            <person name="Brun A."/>
            <person name="Danchin E.G.J."/>
            <person name="Duchaussoy F."/>
            <person name="Gibon J."/>
            <person name="Kohler A."/>
            <person name="Lindquist E."/>
            <person name="Pereda V."/>
            <person name="Salamov A."/>
            <person name="Shapiro H.J."/>
            <person name="Wuyts J."/>
            <person name="Blaudez D."/>
            <person name="Buee M."/>
            <person name="Brokstein P."/>
            <person name="Canbaeck B."/>
            <person name="Cohen D."/>
            <person name="Courty P.E."/>
            <person name="Coutinho P.M."/>
            <person name="Delaruelle C."/>
            <person name="Detter J.C."/>
            <person name="Deveau A."/>
            <person name="DiFazio S."/>
            <person name="Duplessis S."/>
            <person name="Fraissinet-Tachet L."/>
            <person name="Lucic E."/>
            <person name="Frey-Klett P."/>
            <person name="Fourrey C."/>
            <person name="Feussner I."/>
            <person name="Gay G."/>
            <person name="Grimwood J."/>
            <person name="Hoegger P.J."/>
            <person name="Jain P."/>
            <person name="Kilaru S."/>
            <person name="Labbe J."/>
            <person name="Lin Y.C."/>
            <person name="Legue V."/>
            <person name="Le Tacon F."/>
            <person name="Marmeisse R."/>
            <person name="Melayah D."/>
            <person name="Montanini B."/>
            <person name="Muratet M."/>
            <person name="Nehls U."/>
            <person name="Niculita-Hirzel H."/>
            <person name="Oudot-Le Secq M.P."/>
            <person name="Peter M."/>
            <person name="Quesneville H."/>
            <person name="Rajashekar B."/>
            <person name="Reich M."/>
            <person name="Rouhier N."/>
            <person name="Schmutz J."/>
            <person name="Yin T."/>
            <person name="Chalot M."/>
            <person name="Henrissat B."/>
            <person name="Kuees U."/>
            <person name="Lucas S."/>
            <person name="Van de Peer Y."/>
            <person name="Podila G.K."/>
            <person name="Polle A."/>
            <person name="Pukkila P.J."/>
            <person name="Richardson P.M."/>
            <person name="Rouze P."/>
            <person name="Sanders I.R."/>
            <person name="Stajich J.E."/>
            <person name="Tunlid A."/>
            <person name="Tuskan G."/>
            <person name="Grigoriev I.V."/>
        </authorList>
    </citation>
    <scope>NUCLEOTIDE SEQUENCE [LARGE SCALE GENOMIC DNA]</scope>
    <source>
        <strain evidence="2">S238N-H82 / ATCC MYA-4686</strain>
    </source>
</reference>
<evidence type="ECO:0000313" key="1">
    <source>
        <dbReference type="EMBL" id="EDQ99873.1"/>
    </source>
</evidence>
<accession>B0DZQ7</accession>
<dbReference type="KEGG" id="lbc:LACBIDRAFT_315065"/>
<dbReference type="HOGENOM" id="CLU_2979514_0_0_1"/>
<name>B0DZQ7_LACBS</name>
<dbReference type="Proteomes" id="UP000001194">
    <property type="component" value="Unassembled WGS sequence"/>
</dbReference>
<dbReference type="AlphaFoldDB" id="B0DZQ7"/>
<dbReference type="InParanoid" id="B0DZQ7"/>
<protein>
    <submittedName>
        <fullName evidence="1">Predicted protein</fullName>
    </submittedName>
</protein>
<gene>
    <name evidence="1" type="ORF">LACBIDRAFT_315065</name>
</gene>
<dbReference type="RefSeq" id="XP_001889416.1">
    <property type="nucleotide sequence ID" value="XM_001889381.1"/>
</dbReference>
<organism evidence="2">
    <name type="scientific">Laccaria bicolor (strain S238N-H82 / ATCC MYA-4686)</name>
    <name type="common">Bicoloured deceiver</name>
    <name type="synonym">Laccaria laccata var. bicolor</name>
    <dbReference type="NCBI Taxonomy" id="486041"/>
    <lineage>
        <taxon>Eukaryota</taxon>
        <taxon>Fungi</taxon>
        <taxon>Dikarya</taxon>
        <taxon>Basidiomycota</taxon>
        <taxon>Agaricomycotina</taxon>
        <taxon>Agaricomycetes</taxon>
        <taxon>Agaricomycetidae</taxon>
        <taxon>Agaricales</taxon>
        <taxon>Agaricineae</taxon>
        <taxon>Hydnangiaceae</taxon>
        <taxon>Laccaria</taxon>
    </lineage>
</organism>